<sequence length="353" mass="41087">MALKFAFVRIGVLTIRTNQILSSKSKSNQQIQGVPDTKPLSSPRKDSLFDLDGFNNSPPPSQPLEQQRPKSLPNLPSIDSKFHDQGSRLENKPVPSKKLGWDYEPDFDVFHKGPQGVVRSWHTKDGKGDDHIWHTKETHHHHHHHHHHASEEDHEHEHGHKHDNWHKHDHKYKRKVLIIPIDGVFPKISVKCNFTVIIFFLKILLHQNHGHENTHAHKHGHEHQHDNKHSHQHGEEYELYSNLVKFVIILTLDFDHLHFGHEHWHDHDHKHGHDHHHHHDHEHHSKHGGKEEEKSTDTQSHLAALLENLAKSQNNQPGYLIAQKPVQIRQKKRPNSRFKISLDGAAIDLGNLI</sequence>
<feature type="region of interest" description="Disordered" evidence="1">
    <location>
        <begin position="264"/>
        <end position="300"/>
    </location>
</feature>
<dbReference type="Proteomes" id="UP000015104">
    <property type="component" value="Unassembled WGS sequence"/>
</dbReference>
<protein>
    <submittedName>
        <fullName evidence="2">Uncharacterized protein</fullName>
    </submittedName>
</protein>
<reference evidence="2" key="2">
    <citation type="submission" date="2015-06" db="UniProtKB">
        <authorList>
            <consortium name="EnsemblMetazoa"/>
        </authorList>
    </citation>
    <scope>IDENTIFICATION</scope>
</reference>
<organism evidence="2 3">
    <name type="scientific">Tetranychus urticae</name>
    <name type="common">Two-spotted spider mite</name>
    <dbReference type="NCBI Taxonomy" id="32264"/>
    <lineage>
        <taxon>Eukaryota</taxon>
        <taxon>Metazoa</taxon>
        <taxon>Ecdysozoa</taxon>
        <taxon>Arthropoda</taxon>
        <taxon>Chelicerata</taxon>
        <taxon>Arachnida</taxon>
        <taxon>Acari</taxon>
        <taxon>Acariformes</taxon>
        <taxon>Trombidiformes</taxon>
        <taxon>Prostigmata</taxon>
        <taxon>Eleutherengona</taxon>
        <taxon>Raphignathae</taxon>
        <taxon>Tetranychoidea</taxon>
        <taxon>Tetranychidae</taxon>
        <taxon>Tetranychus</taxon>
    </lineage>
</organism>
<name>T1JX26_TETUR</name>
<feature type="compositionally biased region" description="Basic and acidic residues" evidence="1">
    <location>
        <begin position="149"/>
        <end position="162"/>
    </location>
</feature>
<feature type="compositionally biased region" description="Basic and acidic residues" evidence="1">
    <location>
        <begin position="223"/>
        <end position="234"/>
    </location>
</feature>
<feature type="region of interest" description="Disordered" evidence="1">
    <location>
        <begin position="137"/>
        <end position="167"/>
    </location>
</feature>
<accession>T1JX26</accession>
<feature type="compositionally biased region" description="Basic residues" evidence="1">
    <location>
        <begin position="137"/>
        <end position="148"/>
    </location>
</feature>
<keyword evidence="3" id="KW-1185">Reference proteome</keyword>
<dbReference type="EMBL" id="CAEY01000823">
    <property type="status" value="NOT_ANNOTATED_CDS"/>
    <property type="molecule type" value="Genomic_DNA"/>
</dbReference>
<reference evidence="3" key="1">
    <citation type="submission" date="2011-08" db="EMBL/GenBank/DDBJ databases">
        <authorList>
            <person name="Rombauts S."/>
        </authorList>
    </citation>
    <scope>NUCLEOTIDE SEQUENCE</scope>
    <source>
        <strain evidence="3">London</strain>
    </source>
</reference>
<dbReference type="AlphaFoldDB" id="T1JX26"/>
<dbReference type="HOGENOM" id="CLU_786030_0_0_1"/>
<feature type="compositionally biased region" description="Basic residues" evidence="1">
    <location>
        <begin position="272"/>
        <end position="287"/>
    </location>
</feature>
<dbReference type="EnsemblMetazoa" id="tetur02g10450.1">
    <property type="protein sequence ID" value="tetur02g10450.1"/>
    <property type="gene ID" value="tetur02g10450"/>
</dbReference>
<feature type="region of interest" description="Disordered" evidence="1">
    <location>
        <begin position="212"/>
        <end position="234"/>
    </location>
</feature>
<evidence type="ECO:0000256" key="1">
    <source>
        <dbReference type="SAM" id="MobiDB-lite"/>
    </source>
</evidence>
<evidence type="ECO:0000313" key="3">
    <source>
        <dbReference type="Proteomes" id="UP000015104"/>
    </source>
</evidence>
<feature type="region of interest" description="Disordered" evidence="1">
    <location>
        <begin position="23"/>
        <end position="95"/>
    </location>
</feature>
<evidence type="ECO:0000313" key="2">
    <source>
        <dbReference type="EnsemblMetazoa" id="tetur02g10450.1"/>
    </source>
</evidence>
<feature type="compositionally biased region" description="Polar residues" evidence="1">
    <location>
        <begin position="23"/>
        <end position="32"/>
    </location>
</feature>
<proteinExistence type="predicted"/>
<feature type="compositionally biased region" description="Basic and acidic residues" evidence="1">
    <location>
        <begin position="80"/>
        <end position="91"/>
    </location>
</feature>